<protein>
    <submittedName>
        <fullName evidence="2">Uncharacterized protein</fullName>
    </submittedName>
</protein>
<dbReference type="Proteomes" id="UP000488956">
    <property type="component" value="Unassembled WGS sequence"/>
</dbReference>
<gene>
    <name evidence="6" type="ORF">PF002_g28492</name>
    <name evidence="5" type="ORF">PF004_g27014</name>
    <name evidence="4" type="ORF">PF005_g27863</name>
    <name evidence="2" type="ORF">PF009_g28467</name>
    <name evidence="3" type="ORF">PF010_g27405</name>
</gene>
<feature type="compositionally biased region" description="Basic and acidic residues" evidence="1">
    <location>
        <begin position="43"/>
        <end position="63"/>
    </location>
</feature>
<feature type="region of interest" description="Disordered" evidence="1">
    <location>
        <begin position="1"/>
        <end position="64"/>
    </location>
</feature>
<evidence type="ECO:0000313" key="7">
    <source>
        <dbReference type="Proteomes" id="UP000429523"/>
    </source>
</evidence>
<dbReference type="EMBL" id="QXGD01003524">
    <property type="protein sequence ID" value="KAE9176857.1"/>
    <property type="molecule type" value="Genomic_DNA"/>
</dbReference>
<sequence>MTVNGTSDKNESPPVGLGAQKNGMDEDEDERWCSEAPGSNVNRQRDEKRRVRFVDERDGKTEDAAPAVTTEAAYASTSDVVMANDGTDECETTDPAATTVGAEVSSMAPGEDTVHGDDGRGPWTAARWLLRCSAKKSSEW</sequence>
<keyword evidence="8" id="KW-1185">Reference proteome</keyword>
<reference evidence="7 8" key="1">
    <citation type="submission" date="2018-08" db="EMBL/GenBank/DDBJ databases">
        <title>Genomic investigation of the strawberry pathogen Phytophthora fragariae indicates pathogenicity is determined by transcriptional variation in three key races.</title>
        <authorList>
            <person name="Adams T.M."/>
            <person name="Armitage A.D."/>
            <person name="Sobczyk M.K."/>
            <person name="Bates H.J."/>
            <person name="Dunwell J.M."/>
            <person name="Nellist C.F."/>
            <person name="Harrison R.J."/>
        </authorList>
    </citation>
    <scope>NUCLEOTIDE SEQUENCE [LARGE SCALE GENOMIC DNA]</scope>
    <source>
        <strain evidence="6 9">BC-1</strain>
        <strain evidence="5 10">BC-23</strain>
        <strain evidence="4 8">NOV-27</strain>
        <strain evidence="2 7">NOV-9</strain>
        <strain evidence="3 11">ONT-3</strain>
    </source>
</reference>
<dbReference type="EMBL" id="QXGC01003761">
    <property type="protein sequence ID" value="KAE9173303.1"/>
    <property type="molecule type" value="Genomic_DNA"/>
</dbReference>
<dbReference type="AlphaFoldDB" id="A0A6A3DNA0"/>
<evidence type="ECO:0000313" key="5">
    <source>
        <dbReference type="EMBL" id="KAE9173303.1"/>
    </source>
</evidence>
<evidence type="ECO:0000313" key="11">
    <source>
        <dbReference type="Proteomes" id="UP000488956"/>
    </source>
</evidence>
<dbReference type="Proteomes" id="UP000476176">
    <property type="component" value="Unassembled WGS sequence"/>
</dbReference>
<name>A0A6A3DNA0_9STRA</name>
<evidence type="ECO:0000256" key="1">
    <source>
        <dbReference type="SAM" id="MobiDB-lite"/>
    </source>
</evidence>
<dbReference type="Proteomes" id="UP000440367">
    <property type="component" value="Unassembled WGS sequence"/>
</dbReference>
<comment type="caution">
    <text evidence="2">The sequence shown here is derived from an EMBL/GenBank/DDBJ whole genome shotgun (WGS) entry which is preliminary data.</text>
</comment>
<evidence type="ECO:0000313" key="4">
    <source>
        <dbReference type="EMBL" id="KAE9169673.1"/>
    </source>
</evidence>
<evidence type="ECO:0000313" key="8">
    <source>
        <dbReference type="Proteomes" id="UP000433483"/>
    </source>
</evidence>
<proteinExistence type="predicted"/>
<dbReference type="Proteomes" id="UP000433483">
    <property type="component" value="Unassembled WGS sequence"/>
</dbReference>
<evidence type="ECO:0000313" key="9">
    <source>
        <dbReference type="Proteomes" id="UP000440367"/>
    </source>
</evidence>
<evidence type="ECO:0000313" key="2">
    <source>
        <dbReference type="EMBL" id="KAE8921247.1"/>
    </source>
</evidence>
<dbReference type="EMBL" id="QXFX01003685">
    <property type="protein sequence ID" value="KAE9067577.1"/>
    <property type="molecule type" value="Genomic_DNA"/>
</dbReference>
<dbReference type="Proteomes" id="UP000429523">
    <property type="component" value="Unassembled WGS sequence"/>
</dbReference>
<evidence type="ECO:0000313" key="6">
    <source>
        <dbReference type="EMBL" id="KAE9176857.1"/>
    </source>
</evidence>
<organism evidence="2 7">
    <name type="scientific">Phytophthora fragariae</name>
    <dbReference type="NCBI Taxonomy" id="53985"/>
    <lineage>
        <taxon>Eukaryota</taxon>
        <taxon>Sar</taxon>
        <taxon>Stramenopiles</taxon>
        <taxon>Oomycota</taxon>
        <taxon>Peronosporomycetes</taxon>
        <taxon>Peronosporales</taxon>
        <taxon>Peronosporaceae</taxon>
        <taxon>Phytophthora</taxon>
    </lineage>
</organism>
<accession>A0A6A3DNA0</accession>
<evidence type="ECO:0000313" key="10">
    <source>
        <dbReference type="Proteomes" id="UP000476176"/>
    </source>
</evidence>
<dbReference type="EMBL" id="QXGF01003582">
    <property type="protein sequence ID" value="KAE8921247.1"/>
    <property type="molecule type" value="Genomic_DNA"/>
</dbReference>
<evidence type="ECO:0000313" key="3">
    <source>
        <dbReference type="EMBL" id="KAE9067577.1"/>
    </source>
</evidence>
<dbReference type="EMBL" id="QXGB01003643">
    <property type="protein sequence ID" value="KAE9169673.1"/>
    <property type="molecule type" value="Genomic_DNA"/>
</dbReference>